<organism evidence="1 2">
    <name type="scientific">Dentiscutata heterogama</name>
    <dbReference type="NCBI Taxonomy" id="1316150"/>
    <lineage>
        <taxon>Eukaryota</taxon>
        <taxon>Fungi</taxon>
        <taxon>Fungi incertae sedis</taxon>
        <taxon>Mucoromycota</taxon>
        <taxon>Glomeromycotina</taxon>
        <taxon>Glomeromycetes</taxon>
        <taxon>Diversisporales</taxon>
        <taxon>Gigasporaceae</taxon>
        <taxon>Dentiscutata</taxon>
    </lineage>
</organism>
<reference evidence="1" key="1">
    <citation type="submission" date="2021-06" db="EMBL/GenBank/DDBJ databases">
        <authorList>
            <person name="Kallberg Y."/>
            <person name="Tangrot J."/>
            <person name="Rosling A."/>
        </authorList>
    </citation>
    <scope>NUCLEOTIDE SEQUENCE</scope>
    <source>
        <strain evidence="1">IL203A</strain>
    </source>
</reference>
<keyword evidence="2" id="KW-1185">Reference proteome</keyword>
<dbReference type="Proteomes" id="UP000789702">
    <property type="component" value="Unassembled WGS sequence"/>
</dbReference>
<name>A0ACA9MN84_9GLOM</name>
<protein>
    <submittedName>
        <fullName evidence="1">13481_t:CDS:1</fullName>
    </submittedName>
</protein>
<evidence type="ECO:0000313" key="2">
    <source>
        <dbReference type="Proteomes" id="UP000789702"/>
    </source>
</evidence>
<accession>A0ACA9MN84</accession>
<dbReference type="EMBL" id="CAJVPU010009986">
    <property type="protein sequence ID" value="CAG8600852.1"/>
    <property type="molecule type" value="Genomic_DNA"/>
</dbReference>
<comment type="caution">
    <text evidence="1">The sequence shown here is derived from an EMBL/GenBank/DDBJ whole genome shotgun (WGS) entry which is preliminary data.</text>
</comment>
<proteinExistence type="predicted"/>
<evidence type="ECO:0000313" key="1">
    <source>
        <dbReference type="EMBL" id="CAG8600852.1"/>
    </source>
</evidence>
<sequence>MKNQFDFTGQFSNDKKYYILDDIEDFKDPETDKYLVKVKVAGTNNLHTYILIKGFLVYFDIKLNELDDDISTSYLMFIMVRTHIKFKNSNEKVAFPLSEINKDHYLSMYWDLETVKKTQLCTMDHKMRKVSKGFKTDIVFMGVYALFWGSEVKLFHIIAIVLVNDEFPMKYENPNENLIDLIEVKTKADFLITMFQVYKNFSLDRESGWNTLEYD</sequence>
<gene>
    <name evidence="1" type="ORF">DHETER_LOCUS7243</name>
</gene>